<feature type="transmembrane region" description="Helical" evidence="2">
    <location>
        <begin position="171"/>
        <end position="192"/>
    </location>
</feature>
<reference evidence="3 4" key="1">
    <citation type="journal article" date="2024" name="Science">
        <title>Giant polyketide synthase enzymes in the biosynthesis of giant marine polyether toxins.</title>
        <authorList>
            <person name="Fallon T.R."/>
            <person name="Shende V.V."/>
            <person name="Wierzbicki I.H."/>
            <person name="Pendleton A.L."/>
            <person name="Watervoot N.F."/>
            <person name="Auber R.P."/>
            <person name="Gonzalez D.J."/>
            <person name="Wisecaver J.H."/>
            <person name="Moore B.S."/>
        </authorList>
    </citation>
    <scope>NUCLEOTIDE SEQUENCE [LARGE SCALE GENOMIC DNA]</scope>
    <source>
        <strain evidence="3 4">12B1</strain>
    </source>
</reference>
<feature type="transmembrane region" description="Helical" evidence="2">
    <location>
        <begin position="198"/>
        <end position="221"/>
    </location>
</feature>
<evidence type="ECO:0000256" key="2">
    <source>
        <dbReference type="SAM" id="Phobius"/>
    </source>
</evidence>
<gene>
    <name evidence="3" type="ORF">AB1Y20_001597</name>
</gene>
<dbReference type="Proteomes" id="UP001515480">
    <property type="component" value="Unassembled WGS sequence"/>
</dbReference>
<sequence length="272" mass="29787">MASSTGISAAAQLRALGLSHFEQRLADESITDADLLFKLSYAQLRECKLTVGEAQLLWERLKEARLDAEKPCPDGEVVEQAAPDTSEKLAAGLDSLTLPGIILSSMAANYLATYLGELFDLLRDDWRIQLPFLMMFIVEMTTIYSTFICSMHGYYSRRRLGERGLKLHGRLARIATLMSIVVFVYGSSLHSAPFVESWITALQLVLATLVVLGVSIAWSSFHRTEVVKPRKESKIAEALELRASPLRSSTSASAPGSRHHSIEGGASIGACL</sequence>
<keyword evidence="4" id="KW-1185">Reference proteome</keyword>
<comment type="caution">
    <text evidence="3">The sequence shown here is derived from an EMBL/GenBank/DDBJ whole genome shotgun (WGS) entry which is preliminary data.</text>
</comment>
<protein>
    <submittedName>
        <fullName evidence="3">Uncharacterized protein</fullName>
    </submittedName>
</protein>
<evidence type="ECO:0000313" key="3">
    <source>
        <dbReference type="EMBL" id="KAL1530698.1"/>
    </source>
</evidence>
<keyword evidence="2" id="KW-0812">Transmembrane</keyword>
<keyword evidence="2" id="KW-0472">Membrane</keyword>
<organism evidence="3 4">
    <name type="scientific">Prymnesium parvum</name>
    <name type="common">Toxic golden alga</name>
    <dbReference type="NCBI Taxonomy" id="97485"/>
    <lineage>
        <taxon>Eukaryota</taxon>
        <taxon>Haptista</taxon>
        <taxon>Haptophyta</taxon>
        <taxon>Prymnesiophyceae</taxon>
        <taxon>Prymnesiales</taxon>
        <taxon>Prymnesiaceae</taxon>
        <taxon>Prymnesium</taxon>
    </lineage>
</organism>
<dbReference type="AlphaFoldDB" id="A0AB34KC44"/>
<name>A0AB34KC44_PRYPA</name>
<accession>A0AB34KC44</accession>
<evidence type="ECO:0000313" key="4">
    <source>
        <dbReference type="Proteomes" id="UP001515480"/>
    </source>
</evidence>
<feature type="transmembrane region" description="Helical" evidence="2">
    <location>
        <begin position="96"/>
        <end position="116"/>
    </location>
</feature>
<feature type="region of interest" description="Disordered" evidence="1">
    <location>
        <begin position="246"/>
        <end position="272"/>
    </location>
</feature>
<keyword evidence="2" id="KW-1133">Transmembrane helix</keyword>
<feature type="transmembrane region" description="Helical" evidence="2">
    <location>
        <begin position="128"/>
        <end position="150"/>
    </location>
</feature>
<proteinExistence type="predicted"/>
<dbReference type="EMBL" id="JBGBPQ010000001">
    <property type="protein sequence ID" value="KAL1530698.1"/>
    <property type="molecule type" value="Genomic_DNA"/>
</dbReference>
<evidence type="ECO:0000256" key="1">
    <source>
        <dbReference type="SAM" id="MobiDB-lite"/>
    </source>
</evidence>